<dbReference type="Proteomes" id="UP000039046">
    <property type="component" value="Unassembled WGS sequence"/>
</dbReference>
<dbReference type="HOGENOM" id="CLU_066898_1_0_1"/>
<accession>A0A0A1T1Q0</accession>
<name>A0A0A1T1Q0_9HYPO</name>
<dbReference type="STRING" id="1531966.A0A0A1T1Q0"/>
<evidence type="ECO:0008006" key="4">
    <source>
        <dbReference type="Google" id="ProtNLM"/>
    </source>
</evidence>
<feature type="region of interest" description="Disordered" evidence="1">
    <location>
        <begin position="203"/>
        <end position="227"/>
    </location>
</feature>
<proteinExistence type="predicted"/>
<evidence type="ECO:0000313" key="2">
    <source>
        <dbReference type="EMBL" id="CEJ87959.1"/>
    </source>
</evidence>
<dbReference type="AlphaFoldDB" id="A0A0A1T1Q0"/>
<protein>
    <recommendedName>
        <fullName evidence="4">DUF899-domain-containing protein</fullName>
    </recommendedName>
</protein>
<dbReference type="InterPro" id="IPR036249">
    <property type="entry name" value="Thioredoxin-like_sf"/>
</dbReference>
<organism evidence="2 3">
    <name type="scientific">[Torrubiella] hemipterigena</name>
    <dbReference type="NCBI Taxonomy" id="1531966"/>
    <lineage>
        <taxon>Eukaryota</taxon>
        <taxon>Fungi</taxon>
        <taxon>Dikarya</taxon>
        <taxon>Ascomycota</taxon>
        <taxon>Pezizomycotina</taxon>
        <taxon>Sordariomycetes</taxon>
        <taxon>Hypocreomycetidae</taxon>
        <taxon>Hypocreales</taxon>
        <taxon>Clavicipitaceae</taxon>
        <taxon>Clavicipitaceae incertae sedis</taxon>
        <taxon>'Torrubiella' clade</taxon>
    </lineage>
</organism>
<dbReference type="Gene3D" id="3.40.30.10">
    <property type="entry name" value="Glutaredoxin"/>
    <property type="match status" value="1"/>
</dbReference>
<dbReference type="SUPFAM" id="SSF52833">
    <property type="entry name" value="Thioredoxin-like"/>
    <property type="match status" value="1"/>
</dbReference>
<sequence>MPAKIVNLEEWNIARDALRAKEKKLSDDNQQVVTERQSLPMTIVSEEYSFKTEQGTVTLQDLFHGKSQLIVYHYMFAPTANEGCPGCAFMVANFPDLRHLEDKDTALAVVSRAAIDKITTFKGKNFWNFPWVSSEGSTFNYDFGATIDAATAKPADGKNPPSGDQPGFTVFKLQGGKVYRTYSAFEHMESLMGTWTFLDMTPGGRQEGRDGPAEFPLPSQYHAAGRV</sequence>
<reference evidence="2 3" key="1">
    <citation type="journal article" date="2015" name="Genome Announc.">
        <title>Draft Genome Sequence and Gene Annotation of the Entomopathogenic Fungus Verticillium hemipterigenum.</title>
        <authorList>
            <person name="Horn F."/>
            <person name="Habel A."/>
            <person name="Scharf D.H."/>
            <person name="Dworschak J."/>
            <person name="Brakhage A.A."/>
            <person name="Guthke R."/>
            <person name="Hertweck C."/>
            <person name="Linde J."/>
        </authorList>
    </citation>
    <scope>NUCLEOTIDE SEQUENCE [LARGE SCALE GENOMIC DNA]</scope>
</reference>
<evidence type="ECO:0000313" key="3">
    <source>
        <dbReference type="Proteomes" id="UP000039046"/>
    </source>
</evidence>
<dbReference type="EMBL" id="CDHN01000002">
    <property type="protein sequence ID" value="CEJ87959.1"/>
    <property type="molecule type" value="Genomic_DNA"/>
</dbReference>
<gene>
    <name evidence="2" type="ORF">VHEMI04566</name>
</gene>
<evidence type="ECO:0000256" key="1">
    <source>
        <dbReference type="SAM" id="MobiDB-lite"/>
    </source>
</evidence>
<keyword evidence="3" id="KW-1185">Reference proteome</keyword>
<dbReference type="Pfam" id="PF05988">
    <property type="entry name" value="DUF899"/>
    <property type="match status" value="1"/>
</dbReference>
<dbReference type="InterPro" id="IPR010296">
    <property type="entry name" value="DUF899_thioredox"/>
</dbReference>